<dbReference type="InterPro" id="IPR026961">
    <property type="entry name" value="PGG_dom"/>
</dbReference>
<feature type="signal peptide" evidence="8">
    <location>
        <begin position="1"/>
        <end position="18"/>
    </location>
</feature>
<evidence type="ECO:0000256" key="4">
    <source>
        <dbReference type="ARBA" id="ARBA00022989"/>
    </source>
</evidence>
<organism evidence="10">
    <name type="scientific">Salvia splendens</name>
    <name type="common">Scarlet sage</name>
    <dbReference type="NCBI Taxonomy" id="180675"/>
    <lineage>
        <taxon>Eukaryota</taxon>
        <taxon>Viridiplantae</taxon>
        <taxon>Streptophyta</taxon>
        <taxon>Embryophyta</taxon>
        <taxon>Tracheophyta</taxon>
        <taxon>Spermatophyta</taxon>
        <taxon>Magnoliopsida</taxon>
        <taxon>eudicotyledons</taxon>
        <taxon>Gunneridae</taxon>
        <taxon>Pentapetalae</taxon>
        <taxon>asterids</taxon>
        <taxon>lamiids</taxon>
        <taxon>Lamiales</taxon>
        <taxon>Lamiaceae</taxon>
        <taxon>Nepetoideae</taxon>
        <taxon>Mentheae</taxon>
        <taxon>Salviinae</taxon>
        <taxon>Salvia</taxon>
        <taxon>Salvia subgen. Calosphace</taxon>
        <taxon>core Calosphace</taxon>
    </lineage>
</organism>
<keyword evidence="4 7" id="KW-1133">Transmembrane helix</keyword>
<reference evidence="10" key="1">
    <citation type="submission" date="2018-01" db="EMBL/GenBank/DDBJ databases">
        <authorList>
            <person name="Mao J.F."/>
        </authorList>
    </citation>
    <scope>NUCLEOTIDE SEQUENCE</scope>
    <source>
        <strain evidence="10">Huo1</strain>
        <tissue evidence="10">Leaf</tissue>
    </source>
</reference>
<proteinExistence type="predicted"/>
<feature type="transmembrane region" description="Helical" evidence="7">
    <location>
        <begin position="48"/>
        <end position="71"/>
    </location>
</feature>
<reference evidence="10" key="2">
    <citation type="submission" date="2020-08" db="EMBL/GenBank/DDBJ databases">
        <title>Plant Genome Project.</title>
        <authorList>
            <person name="Zhang R.-G."/>
        </authorList>
    </citation>
    <scope>NUCLEOTIDE SEQUENCE</scope>
    <source>
        <strain evidence="10">Huo1</strain>
        <tissue evidence="10">Leaf</tissue>
    </source>
</reference>
<evidence type="ECO:0000256" key="8">
    <source>
        <dbReference type="SAM" id="SignalP"/>
    </source>
</evidence>
<evidence type="ECO:0000313" key="10">
    <source>
        <dbReference type="EMBL" id="KAG6433367.1"/>
    </source>
</evidence>
<evidence type="ECO:0000256" key="7">
    <source>
        <dbReference type="SAM" id="Phobius"/>
    </source>
</evidence>
<evidence type="ECO:0000313" key="11">
    <source>
        <dbReference type="Proteomes" id="UP000298416"/>
    </source>
</evidence>
<feature type="transmembrane region" description="Helical" evidence="7">
    <location>
        <begin position="115"/>
        <end position="137"/>
    </location>
</feature>
<feature type="domain" description="PGG" evidence="9">
    <location>
        <begin position="1"/>
        <end position="98"/>
    </location>
</feature>
<keyword evidence="5" id="KW-0040">ANK repeat</keyword>
<dbReference type="GO" id="GO:0005886">
    <property type="term" value="C:plasma membrane"/>
    <property type="evidence" value="ECO:0007669"/>
    <property type="project" value="TreeGrafter"/>
</dbReference>
<feature type="transmembrane region" description="Helical" evidence="7">
    <location>
        <begin position="83"/>
        <end position="103"/>
    </location>
</feature>
<dbReference type="Proteomes" id="UP000298416">
    <property type="component" value="Unassembled WGS sequence"/>
</dbReference>
<gene>
    <name evidence="10" type="ORF">SASPL_104978</name>
</gene>
<comment type="caution">
    <text evidence="10">The sequence shown here is derived from an EMBL/GenBank/DDBJ whole genome shotgun (WGS) entry which is preliminary data.</text>
</comment>
<dbReference type="Pfam" id="PF13962">
    <property type="entry name" value="PGG"/>
    <property type="match status" value="1"/>
</dbReference>
<protein>
    <recommendedName>
        <fullName evidence="9">PGG domain-containing protein</fullName>
    </recommendedName>
</protein>
<keyword evidence="6 7" id="KW-0472">Membrane</keyword>
<evidence type="ECO:0000256" key="5">
    <source>
        <dbReference type="ARBA" id="ARBA00023043"/>
    </source>
</evidence>
<comment type="subcellular location">
    <subcellularLocation>
        <location evidence="1">Membrane</location>
        <topology evidence="1">Multi-pass membrane protein</topology>
    </subcellularLocation>
</comment>
<dbReference type="AlphaFoldDB" id="A0A8X9A868"/>
<evidence type="ECO:0000256" key="2">
    <source>
        <dbReference type="ARBA" id="ARBA00022692"/>
    </source>
</evidence>
<keyword evidence="8" id="KW-0732">Signal</keyword>
<keyword evidence="11" id="KW-1185">Reference proteome</keyword>
<accession>A0A8X9A868</accession>
<evidence type="ECO:0000259" key="9">
    <source>
        <dbReference type="Pfam" id="PF13962"/>
    </source>
</evidence>
<sequence>MVVMILIATMAFHVAVSPHGGVWQDDTPSHRAGEAVIATTHPKIYKHLMRANTATFVSSLITIFLVVMQPWFGKRILWLFSRYLMWVAIASTAVSYGGALLVSALNTQERSFTGIINFAVDVSLIVFGIMSLIWCLARIFGSRRIYDALLWPFGKMLKFHFDEVAVLVILECGSNLKPYVGKLFKSVEDGVSIYEEYANVRRQGENLSKEENAISSPEGSAYKVKICLTRKMQSLRQRVVPTSVEGILADVFAMRDLP</sequence>
<dbReference type="PANTHER" id="PTHR24186">
    <property type="entry name" value="PROTEIN PHOSPHATASE 1 REGULATORY SUBUNIT"/>
    <property type="match status" value="1"/>
</dbReference>
<feature type="chain" id="PRO_5036493871" description="PGG domain-containing protein" evidence="8">
    <location>
        <begin position="19"/>
        <end position="258"/>
    </location>
</feature>
<evidence type="ECO:0000256" key="3">
    <source>
        <dbReference type="ARBA" id="ARBA00022737"/>
    </source>
</evidence>
<evidence type="ECO:0000256" key="6">
    <source>
        <dbReference type="ARBA" id="ARBA00023136"/>
    </source>
</evidence>
<keyword evidence="3" id="KW-0677">Repeat</keyword>
<keyword evidence="2 7" id="KW-0812">Transmembrane</keyword>
<evidence type="ECO:0000256" key="1">
    <source>
        <dbReference type="ARBA" id="ARBA00004141"/>
    </source>
</evidence>
<dbReference type="PANTHER" id="PTHR24186:SF37">
    <property type="entry name" value="PGG DOMAIN-CONTAINING PROTEIN"/>
    <property type="match status" value="1"/>
</dbReference>
<name>A0A8X9A868_SALSN</name>
<dbReference type="EMBL" id="PNBA02000002">
    <property type="protein sequence ID" value="KAG6433367.1"/>
    <property type="molecule type" value="Genomic_DNA"/>
</dbReference>